<sequence length="183" mass="20365">MRQSPRRDREGEVGAEGTGVRRRGGARHVQVGEEEMLEVCVELAGGRVPCDPVLTFAFSENLRCRLCVCPVTPDRTVLSPNTPGRARGNSIDPLPPPFLEAPKHFIKTLFSPRVIDRRMLPRACSSEGAHALWCQSIQRKWSSVTPGGNVLPGQPRKRCWALLCKALGLRRSCVLRKQARDLF</sequence>
<reference evidence="2 3" key="1">
    <citation type="journal article" date="2020" name="Nature">
        <title>Six reference-quality genomes reveal evolution of bat adaptations.</title>
        <authorList>
            <person name="Jebb D."/>
            <person name="Huang Z."/>
            <person name="Pippel M."/>
            <person name="Hughes G.M."/>
            <person name="Lavrichenko K."/>
            <person name="Devanna P."/>
            <person name="Winkler S."/>
            <person name="Jermiin L.S."/>
            <person name="Skirmuntt E.C."/>
            <person name="Katzourakis A."/>
            <person name="Burkitt-Gray L."/>
            <person name="Ray D.A."/>
            <person name="Sullivan K.A.M."/>
            <person name="Roscito J.G."/>
            <person name="Kirilenko B.M."/>
            <person name="Davalos L.M."/>
            <person name="Corthals A.P."/>
            <person name="Power M.L."/>
            <person name="Jones G."/>
            <person name="Ransome R.D."/>
            <person name="Dechmann D.K.N."/>
            <person name="Locatelli A.G."/>
            <person name="Puechmaille S.J."/>
            <person name="Fedrigo O."/>
            <person name="Jarvis E.D."/>
            <person name="Hiller M."/>
            <person name="Vernes S.C."/>
            <person name="Myers E.W."/>
            <person name="Teeling E.C."/>
        </authorList>
    </citation>
    <scope>NUCLEOTIDE SEQUENCE [LARGE SCALE GENOMIC DNA]</scope>
    <source>
        <strain evidence="2">Bat1K_MPI-CBG_1</strain>
    </source>
</reference>
<gene>
    <name evidence="2" type="ORF">HJG60_008056</name>
</gene>
<proteinExistence type="predicted"/>
<name>A0A834EVH7_9CHIR</name>
<evidence type="ECO:0000256" key="1">
    <source>
        <dbReference type="SAM" id="MobiDB-lite"/>
    </source>
</evidence>
<dbReference type="EMBL" id="JABVXQ010000001">
    <property type="protein sequence ID" value="KAF6131186.1"/>
    <property type="molecule type" value="Genomic_DNA"/>
</dbReference>
<protein>
    <submittedName>
        <fullName evidence="2">Uncharacterized protein</fullName>
    </submittedName>
</protein>
<feature type="compositionally biased region" description="Basic and acidic residues" evidence="1">
    <location>
        <begin position="1"/>
        <end position="12"/>
    </location>
</feature>
<evidence type="ECO:0000313" key="2">
    <source>
        <dbReference type="EMBL" id="KAF6131186.1"/>
    </source>
</evidence>
<accession>A0A834EVH7</accession>
<dbReference type="Proteomes" id="UP000664940">
    <property type="component" value="Unassembled WGS sequence"/>
</dbReference>
<feature type="region of interest" description="Disordered" evidence="1">
    <location>
        <begin position="1"/>
        <end position="27"/>
    </location>
</feature>
<comment type="caution">
    <text evidence="2">The sequence shown here is derived from an EMBL/GenBank/DDBJ whole genome shotgun (WGS) entry which is preliminary data.</text>
</comment>
<organism evidence="2 3">
    <name type="scientific">Phyllostomus discolor</name>
    <name type="common">pale spear-nosed bat</name>
    <dbReference type="NCBI Taxonomy" id="89673"/>
    <lineage>
        <taxon>Eukaryota</taxon>
        <taxon>Metazoa</taxon>
        <taxon>Chordata</taxon>
        <taxon>Craniata</taxon>
        <taxon>Vertebrata</taxon>
        <taxon>Euteleostomi</taxon>
        <taxon>Mammalia</taxon>
        <taxon>Eutheria</taxon>
        <taxon>Laurasiatheria</taxon>
        <taxon>Chiroptera</taxon>
        <taxon>Yangochiroptera</taxon>
        <taxon>Phyllostomidae</taxon>
        <taxon>Phyllostominae</taxon>
        <taxon>Phyllostomus</taxon>
    </lineage>
</organism>
<evidence type="ECO:0000313" key="3">
    <source>
        <dbReference type="Proteomes" id="UP000664940"/>
    </source>
</evidence>
<dbReference type="AlphaFoldDB" id="A0A834EVH7"/>